<dbReference type="AlphaFoldDB" id="A0AAD7XML7"/>
<dbReference type="Gene3D" id="3.60.40.10">
    <property type="entry name" value="PPM-type phosphatase domain"/>
    <property type="match status" value="1"/>
</dbReference>
<feature type="domain" description="PPM-type phosphatase" evidence="2">
    <location>
        <begin position="17"/>
        <end position="325"/>
    </location>
</feature>
<sequence>MSSKRRCVLAPWKAQVEASVASHCGRRRHMEDAHVVVSPSEFGELLLGQAPEGLRIALFAVLDGHNGREAADVAAEALPREIASELLASRAWHRRKDVTRALRRACENVERACSTKTNSGCCCVAALVVQDECHIVNIGDSRAVLVRRGEAGEPLGDDDVGGPPGVSARHKFPWDFGGPRPRAARALGLTVDHRPTLERERIEAAGAEVDGGRVGGLGVSRSFGDAKIKETARGALVADPDLRVVVALDPEKDEFIFLACDGLFEAFSNKTAAQFVRARLLADVSYAGAKPHQWPTPSSVVKALVDDAVQNKHATDNVSVILIRISPRDRPDDLASSSSSTSGRRSSPPPPPPPP</sequence>
<dbReference type="InterPro" id="IPR001932">
    <property type="entry name" value="PPM-type_phosphatase-like_dom"/>
</dbReference>
<dbReference type="InterPro" id="IPR036457">
    <property type="entry name" value="PPM-type-like_dom_sf"/>
</dbReference>
<comment type="caution">
    <text evidence="3">The sequence shown here is derived from an EMBL/GenBank/DDBJ whole genome shotgun (WGS) entry which is preliminary data.</text>
</comment>
<evidence type="ECO:0000259" key="2">
    <source>
        <dbReference type="PROSITE" id="PS51746"/>
    </source>
</evidence>
<proteinExistence type="predicted"/>
<evidence type="ECO:0000313" key="4">
    <source>
        <dbReference type="Proteomes" id="UP001230188"/>
    </source>
</evidence>
<dbReference type="SMART" id="SM00332">
    <property type="entry name" value="PP2Cc"/>
    <property type="match status" value="1"/>
</dbReference>
<evidence type="ECO:0000313" key="3">
    <source>
        <dbReference type="EMBL" id="KAJ8604329.1"/>
    </source>
</evidence>
<reference evidence="3" key="1">
    <citation type="submission" date="2023-01" db="EMBL/GenBank/DDBJ databases">
        <title>Metagenome sequencing of chrysophaentin producing Chrysophaeum taylorii.</title>
        <authorList>
            <person name="Davison J."/>
            <person name="Bewley C."/>
        </authorList>
    </citation>
    <scope>NUCLEOTIDE SEQUENCE</scope>
    <source>
        <strain evidence="3">NIES-1699</strain>
    </source>
</reference>
<feature type="region of interest" description="Disordered" evidence="1">
    <location>
        <begin position="329"/>
        <end position="355"/>
    </location>
</feature>
<dbReference type="PROSITE" id="PS51746">
    <property type="entry name" value="PPM_2"/>
    <property type="match status" value="1"/>
</dbReference>
<evidence type="ECO:0000256" key="1">
    <source>
        <dbReference type="SAM" id="MobiDB-lite"/>
    </source>
</evidence>
<keyword evidence="4" id="KW-1185">Reference proteome</keyword>
<dbReference type="Proteomes" id="UP001230188">
    <property type="component" value="Unassembled WGS sequence"/>
</dbReference>
<dbReference type="EMBL" id="JAQMWT010000334">
    <property type="protein sequence ID" value="KAJ8604329.1"/>
    <property type="molecule type" value="Genomic_DNA"/>
</dbReference>
<dbReference type="GO" id="GO:0004722">
    <property type="term" value="F:protein serine/threonine phosphatase activity"/>
    <property type="evidence" value="ECO:0007669"/>
    <property type="project" value="InterPro"/>
</dbReference>
<dbReference type="PANTHER" id="PTHR47992">
    <property type="entry name" value="PROTEIN PHOSPHATASE"/>
    <property type="match status" value="1"/>
</dbReference>
<feature type="compositionally biased region" description="Low complexity" evidence="1">
    <location>
        <begin position="334"/>
        <end position="346"/>
    </location>
</feature>
<name>A0AAD7XML7_9STRA</name>
<dbReference type="InterPro" id="IPR015655">
    <property type="entry name" value="PP2C"/>
</dbReference>
<dbReference type="SUPFAM" id="SSF81606">
    <property type="entry name" value="PP2C-like"/>
    <property type="match status" value="1"/>
</dbReference>
<dbReference type="CDD" id="cd00143">
    <property type="entry name" value="PP2Cc"/>
    <property type="match status" value="1"/>
</dbReference>
<organism evidence="3 4">
    <name type="scientific">Chrysophaeum taylorii</name>
    <dbReference type="NCBI Taxonomy" id="2483200"/>
    <lineage>
        <taxon>Eukaryota</taxon>
        <taxon>Sar</taxon>
        <taxon>Stramenopiles</taxon>
        <taxon>Ochrophyta</taxon>
        <taxon>Pelagophyceae</taxon>
        <taxon>Pelagomonadales</taxon>
        <taxon>Pelagomonadaceae</taxon>
        <taxon>Chrysophaeum</taxon>
    </lineage>
</organism>
<dbReference type="Pfam" id="PF00481">
    <property type="entry name" value="PP2C"/>
    <property type="match status" value="2"/>
</dbReference>
<accession>A0AAD7XML7</accession>
<gene>
    <name evidence="3" type="ORF">CTAYLR_002494</name>
</gene>
<protein>
    <recommendedName>
        <fullName evidence="2">PPM-type phosphatase domain-containing protein</fullName>
    </recommendedName>
</protein>